<dbReference type="GO" id="GO:0005938">
    <property type="term" value="C:cell cortex"/>
    <property type="evidence" value="ECO:0007669"/>
    <property type="project" value="TreeGrafter"/>
</dbReference>
<dbReference type="AlphaFoldDB" id="A0A915A1V5"/>
<dbReference type="GO" id="GO:0005085">
    <property type="term" value="F:guanyl-nucleotide exchange factor activity"/>
    <property type="evidence" value="ECO:0007669"/>
    <property type="project" value="InterPro"/>
</dbReference>
<evidence type="ECO:0000259" key="3">
    <source>
        <dbReference type="PROSITE" id="PS50172"/>
    </source>
</evidence>
<dbReference type="InterPro" id="IPR026817">
    <property type="entry name" value="Ect2"/>
</dbReference>
<evidence type="ECO:0000313" key="4">
    <source>
        <dbReference type="Proteomes" id="UP000887569"/>
    </source>
</evidence>
<dbReference type="GO" id="GO:0005096">
    <property type="term" value="F:GTPase activator activity"/>
    <property type="evidence" value="ECO:0007669"/>
    <property type="project" value="InterPro"/>
</dbReference>
<dbReference type="PROSITE" id="PS50172">
    <property type="entry name" value="BRCT"/>
    <property type="match status" value="2"/>
</dbReference>
<dbReference type="GO" id="GO:0005634">
    <property type="term" value="C:nucleus"/>
    <property type="evidence" value="ECO:0007669"/>
    <property type="project" value="InterPro"/>
</dbReference>
<feature type="domain" description="BRCT" evidence="3">
    <location>
        <begin position="128"/>
        <end position="199"/>
    </location>
</feature>
<dbReference type="SMART" id="SM00292">
    <property type="entry name" value="BRCT"/>
    <property type="match status" value="2"/>
</dbReference>
<evidence type="ECO:0000256" key="1">
    <source>
        <dbReference type="SAM" id="MobiDB-lite"/>
    </source>
</evidence>
<dbReference type="PANTHER" id="PTHR16777">
    <property type="entry name" value="PROTEIN ECT2"/>
    <property type="match status" value="1"/>
</dbReference>
<dbReference type="PANTHER" id="PTHR16777:SF2">
    <property type="entry name" value="PROTEIN ECT2"/>
    <property type="match status" value="1"/>
</dbReference>
<dbReference type="InterPro" id="IPR035899">
    <property type="entry name" value="DBL_dom_sf"/>
</dbReference>
<dbReference type="GO" id="GO:0000281">
    <property type="term" value="P:mitotic cytokinesis"/>
    <property type="evidence" value="ECO:0007669"/>
    <property type="project" value="TreeGrafter"/>
</dbReference>
<dbReference type="InterPro" id="IPR036420">
    <property type="entry name" value="BRCT_dom_sf"/>
</dbReference>
<feature type="compositionally biased region" description="Basic and acidic residues" evidence="1">
    <location>
        <begin position="1"/>
        <end position="15"/>
    </location>
</feature>
<evidence type="ECO:0000313" key="5">
    <source>
        <dbReference type="WBParaSite" id="PgE184_g001_t09"/>
    </source>
</evidence>
<dbReference type="Pfam" id="PF00621">
    <property type="entry name" value="RhoGEF"/>
    <property type="match status" value="1"/>
</dbReference>
<dbReference type="Proteomes" id="UP000887569">
    <property type="component" value="Unplaced"/>
</dbReference>
<dbReference type="SUPFAM" id="SSF52113">
    <property type="entry name" value="BRCT domain"/>
    <property type="match status" value="2"/>
</dbReference>
<feature type="domain" description="BRCT" evidence="3">
    <location>
        <begin position="222"/>
        <end position="308"/>
    </location>
</feature>
<feature type="region of interest" description="Disordered" evidence="1">
    <location>
        <begin position="1"/>
        <end position="27"/>
    </location>
</feature>
<dbReference type="InterPro" id="IPR001357">
    <property type="entry name" value="BRCT_dom"/>
</dbReference>
<evidence type="ECO:0000259" key="2">
    <source>
        <dbReference type="PROSITE" id="PS50010"/>
    </source>
</evidence>
<feature type="domain" description="DH" evidence="2">
    <location>
        <begin position="366"/>
        <end position="555"/>
    </location>
</feature>
<dbReference type="Gene3D" id="1.20.900.10">
    <property type="entry name" value="Dbl homology (DH) domain"/>
    <property type="match status" value="1"/>
</dbReference>
<dbReference type="PROSITE" id="PS50010">
    <property type="entry name" value="DH_2"/>
    <property type="match status" value="1"/>
</dbReference>
<proteinExistence type="predicted"/>
<reference evidence="5" key="1">
    <citation type="submission" date="2022-11" db="UniProtKB">
        <authorList>
            <consortium name="WormBaseParasite"/>
        </authorList>
    </citation>
    <scope>IDENTIFICATION</scope>
</reference>
<dbReference type="WBParaSite" id="PgE184_g001_t09">
    <property type="protein sequence ID" value="PgE184_g001_t09"/>
    <property type="gene ID" value="PgE184_g001"/>
</dbReference>
<accession>A0A915A1V5</accession>
<sequence>MDREKKIAHSGRVDISDSGEEEGEPCGAKRLPLQKKEVKRVCLIGASRHDARLVALLKDHFCVDVIESETGTEYKDDPNMVFLCADFIYDQHFKDLRSRGSLVIGPALVTLCASKSEPLFFPRANCPLYTDSMAGITVALSGISRARCRETASLVRFMGGSVHRRFSPRVTHLITDSVLCSQYHKAVAAQRYVVHLRWVHAAWALRDDINISITAPHFVRGFLVEPFCGLSIWFVGYSAEELIGLRLRTVEHMGKLAAHVRDATHVVVSNNADISLGDFSRRQKIVHDEWFWACIRLSSCADEDNYKWVERERAKKDHDPRPAGSFLRLHSVDQQAVASSFPGRWDCDSIAGDYQISMTVSCKMSKADDIGKEMVETEEHYLRALKIVVKCFMEPLEERFKQRGSNLLSKAEMRCIFSRVPLLIDAHQVICNDLRMATDNPTAVRHISEVWLRNAENLLPLYSAYIGNCDRALEILRESDANPEFHAFLKSAENRAECQRHMLKDLLVRPVQRLPSVILLLKEMQHKVQRSDRSRRYVTRAINALQDILRTANEARGQVETYAEAFKVYTQIEDYPVSSPFIMFK</sequence>
<dbReference type="InterPro" id="IPR000219">
    <property type="entry name" value="DH_dom"/>
</dbReference>
<dbReference type="Pfam" id="PF12738">
    <property type="entry name" value="PTCB-BRCT"/>
    <property type="match status" value="1"/>
</dbReference>
<dbReference type="Gene3D" id="3.40.50.10190">
    <property type="entry name" value="BRCT domain"/>
    <property type="match status" value="3"/>
</dbReference>
<organism evidence="4 5">
    <name type="scientific">Parascaris univalens</name>
    <name type="common">Nematode worm</name>
    <dbReference type="NCBI Taxonomy" id="6257"/>
    <lineage>
        <taxon>Eukaryota</taxon>
        <taxon>Metazoa</taxon>
        <taxon>Ecdysozoa</taxon>
        <taxon>Nematoda</taxon>
        <taxon>Chromadorea</taxon>
        <taxon>Rhabditida</taxon>
        <taxon>Spirurina</taxon>
        <taxon>Ascaridomorpha</taxon>
        <taxon>Ascaridoidea</taxon>
        <taxon>Ascarididae</taxon>
        <taxon>Parascaris</taxon>
    </lineage>
</organism>
<keyword evidence="4" id="KW-1185">Reference proteome</keyword>
<dbReference type="SUPFAM" id="SSF48065">
    <property type="entry name" value="DBL homology domain (DH-domain)"/>
    <property type="match status" value="1"/>
</dbReference>
<dbReference type="GO" id="GO:2000431">
    <property type="term" value="P:regulation of cytokinesis, actomyosin contractile ring assembly"/>
    <property type="evidence" value="ECO:0007669"/>
    <property type="project" value="InterPro"/>
</dbReference>
<dbReference type="SMART" id="SM00325">
    <property type="entry name" value="RhoGEF"/>
    <property type="match status" value="1"/>
</dbReference>
<dbReference type="CDD" id="cd00160">
    <property type="entry name" value="RhoGEF"/>
    <property type="match status" value="1"/>
</dbReference>
<name>A0A915A1V5_PARUN</name>
<dbReference type="GO" id="GO:0007399">
    <property type="term" value="P:nervous system development"/>
    <property type="evidence" value="ECO:0007669"/>
    <property type="project" value="TreeGrafter"/>
</dbReference>
<protein>
    <submittedName>
        <fullName evidence="5">DH domain-containing protein</fullName>
    </submittedName>
</protein>